<dbReference type="OrthoDB" id="5068804at2759"/>
<dbReference type="AlphaFoldDB" id="A0A9P9I9B1"/>
<comment type="caution">
    <text evidence="1">The sequence shown here is derived from an EMBL/GenBank/DDBJ whole genome shotgun (WGS) entry which is preliminary data.</text>
</comment>
<gene>
    <name evidence="1" type="ORF">B0J11DRAFT_447619</name>
</gene>
<organism evidence="1 2">
    <name type="scientific">Dendryphion nanum</name>
    <dbReference type="NCBI Taxonomy" id="256645"/>
    <lineage>
        <taxon>Eukaryota</taxon>
        <taxon>Fungi</taxon>
        <taxon>Dikarya</taxon>
        <taxon>Ascomycota</taxon>
        <taxon>Pezizomycotina</taxon>
        <taxon>Dothideomycetes</taxon>
        <taxon>Pleosporomycetidae</taxon>
        <taxon>Pleosporales</taxon>
        <taxon>Torulaceae</taxon>
        <taxon>Dendryphion</taxon>
    </lineage>
</organism>
<evidence type="ECO:0000313" key="2">
    <source>
        <dbReference type="Proteomes" id="UP000700596"/>
    </source>
</evidence>
<name>A0A9P9I9B1_9PLEO</name>
<reference evidence="1" key="1">
    <citation type="journal article" date="2021" name="Nat. Commun.">
        <title>Genetic determinants of endophytism in the Arabidopsis root mycobiome.</title>
        <authorList>
            <person name="Mesny F."/>
            <person name="Miyauchi S."/>
            <person name="Thiergart T."/>
            <person name="Pickel B."/>
            <person name="Atanasova L."/>
            <person name="Karlsson M."/>
            <person name="Huettel B."/>
            <person name="Barry K.W."/>
            <person name="Haridas S."/>
            <person name="Chen C."/>
            <person name="Bauer D."/>
            <person name="Andreopoulos W."/>
            <person name="Pangilinan J."/>
            <person name="LaButti K."/>
            <person name="Riley R."/>
            <person name="Lipzen A."/>
            <person name="Clum A."/>
            <person name="Drula E."/>
            <person name="Henrissat B."/>
            <person name="Kohler A."/>
            <person name="Grigoriev I.V."/>
            <person name="Martin F.M."/>
            <person name="Hacquard S."/>
        </authorList>
    </citation>
    <scope>NUCLEOTIDE SEQUENCE</scope>
    <source>
        <strain evidence="1">MPI-CAGE-CH-0243</strain>
    </source>
</reference>
<accession>A0A9P9I9B1</accession>
<dbReference type="EMBL" id="JAGMWT010000024">
    <property type="protein sequence ID" value="KAH7111259.1"/>
    <property type="molecule type" value="Genomic_DNA"/>
</dbReference>
<proteinExistence type="predicted"/>
<keyword evidence="2" id="KW-1185">Reference proteome</keyword>
<dbReference type="Proteomes" id="UP000700596">
    <property type="component" value="Unassembled WGS sequence"/>
</dbReference>
<protein>
    <submittedName>
        <fullName evidence="1">Uncharacterized protein</fullName>
    </submittedName>
</protein>
<evidence type="ECO:0000313" key="1">
    <source>
        <dbReference type="EMBL" id="KAH7111259.1"/>
    </source>
</evidence>
<sequence>MALEGAETSVLDDGFFLMTDQVIGRRVSGFSKKDHPFQTEEGLDICRMSCFEDKATYRSNPSTVFAFLTNPSTESNIPSGYTNQGKDKVKILLVQLFEMESTVIFYKRSHLYPLKTKDAGIGLFDVNLENMLGRKDIKPFEVKMEGGGFAIIDGRLAFKLIQGRSIIAGFASEGELRSWVKMKFPKTESVMQKIDEMVSETLGINYEFTS</sequence>